<accession>A0A9Q0G6A2</accession>
<evidence type="ECO:0000313" key="1">
    <source>
        <dbReference type="EMBL" id="KAJ4844002.1"/>
    </source>
</evidence>
<dbReference type="EMBL" id="JAKUCV010002076">
    <property type="protein sequence ID" value="KAJ4844002.1"/>
    <property type="molecule type" value="Genomic_DNA"/>
</dbReference>
<comment type="caution">
    <text evidence="1">The sequence shown here is derived from an EMBL/GenBank/DDBJ whole genome shotgun (WGS) entry which is preliminary data.</text>
</comment>
<organism evidence="1 2">
    <name type="scientific">Turnera subulata</name>
    <dbReference type="NCBI Taxonomy" id="218843"/>
    <lineage>
        <taxon>Eukaryota</taxon>
        <taxon>Viridiplantae</taxon>
        <taxon>Streptophyta</taxon>
        <taxon>Embryophyta</taxon>
        <taxon>Tracheophyta</taxon>
        <taxon>Spermatophyta</taxon>
        <taxon>Magnoliopsida</taxon>
        <taxon>eudicotyledons</taxon>
        <taxon>Gunneridae</taxon>
        <taxon>Pentapetalae</taxon>
        <taxon>rosids</taxon>
        <taxon>fabids</taxon>
        <taxon>Malpighiales</taxon>
        <taxon>Passifloraceae</taxon>
        <taxon>Turnera</taxon>
    </lineage>
</organism>
<dbReference type="OrthoDB" id="1937206at2759"/>
<protein>
    <submittedName>
        <fullName evidence="1">Uncharacterized protein</fullName>
    </submittedName>
</protein>
<reference evidence="1" key="2">
    <citation type="journal article" date="2023" name="Plants (Basel)">
        <title>Annotation of the Turnera subulata (Passifloraceae) Draft Genome Reveals the S-Locus Evolved after the Divergence of Turneroideae from Passifloroideae in a Stepwise Manner.</title>
        <authorList>
            <person name="Henning P.M."/>
            <person name="Roalson E.H."/>
            <person name="Mir W."/>
            <person name="McCubbin A.G."/>
            <person name="Shore J.S."/>
        </authorList>
    </citation>
    <scope>NUCLEOTIDE SEQUENCE</scope>
    <source>
        <strain evidence="1">F60SS</strain>
    </source>
</reference>
<reference evidence="1" key="1">
    <citation type="submission" date="2022-02" db="EMBL/GenBank/DDBJ databases">
        <authorList>
            <person name="Henning P.M."/>
            <person name="McCubbin A.G."/>
            <person name="Shore J.S."/>
        </authorList>
    </citation>
    <scope>NUCLEOTIDE SEQUENCE</scope>
    <source>
        <strain evidence="1">F60SS</strain>
        <tissue evidence="1">Leaves</tissue>
    </source>
</reference>
<sequence length="69" mass="7709">ISNTGGLAFITYQEARQLFKEPAVLVDEQELDIKWSAPDEEAIEKIKAAKNKSSEGQCNLKVMRQSTPN</sequence>
<evidence type="ECO:0000313" key="2">
    <source>
        <dbReference type="Proteomes" id="UP001141552"/>
    </source>
</evidence>
<keyword evidence="2" id="KW-1185">Reference proteome</keyword>
<proteinExistence type="predicted"/>
<name>A0A9Q0G6A2_9ROSI</name>
<gene>
    <name evidence="1" type="ORF">Tsubulata_046788</name>
</gene>
<dbReference type="AlphaFoldDB" id="A0A9Q0G6A2"/>
<dbReference type="Proteomes" id="UP001141552">
    <property type="component" value="Unassembled WGS sequence"/>
</dbReference>
<feature type="non-terminal residue" evidence="1">
    <location>
        <position position="69"/>
    </location>
</feature>